<evidence type="ECO:0000256" key="5">
    <source>
        <dbReference type="SAM" id="Phobius"/>
    </source>
</evidence>
<evidence type="ECO:0000256" key="1">
    <source>
        <dbReference type="ARBA" id="ARBA00004141"/>
    </source>
</evidence>
<evidence type="ECO:0000313" key="7">
    <source>
        <dbReference type="Proteomes" id="UP000630615"/>
    </source>
</evidence>
<feature type="transmembrane region" description="Helical" evidence="5">
    <location>
        <begin position="58"/>
        <end position="77"/>
    </location>
</feature>
<keyword evidence="4 5" id="KW-0472">Membrane</keyword>
<sequence length="84" mass="9116">MITLLGIIAGICTSISFIPQAIQTIKTKNTEGISLITYILFFIGVSSWVVYGALKWDLAVLLTNVVTLVPCSVILGLKLKSLYL</sequence>
<dbReference type="InterPro" id="IPR006603">
    <property type="entry name" value="PQ-loop_rpt"/>
</dbReference>
<name>A0ABQ1NVT8_9ENTE</name>
<protein>
    <recommendedName>
        <fullName evidence="8">MtN3 and saliva related transmembrane protein</fullName>
    </recommendedName>
</protein>
<dbReference type="Gene3D" id="1.20.1280.290">
    <property type="match status" value="1"/>
</dbReference>
<accession>A0ABQ1NVT8</accession>
<dbReference type="InterPro" id="IPR047662">
    <property type="entry name" value="SemiSWEET"/>
</dbReference>
<evidence type="ECO:0000256" key="3">
    <source>
        <dbReference type="ARBA" id="ARBA00022989"/>
    </source>
</evidence>
<comment type="caution">
    <text evidence="6">The sequence shown here is derived from an EMBL/GenBank/DDBJ whole genome shotgun (WGS) entry which is preliminary data.</text>
</comment>
<evidence type="ECO:0008006" key="8">
    <source>
        <dbReference type="Google" id="ProtNLM"/>
    </source>
</evidence>
<dbReference type="RefSeq" id="WP_088269356.1">
    <property type="nucleotide sequence ID" value="NZ_BMKI01000002.1"/>
</dbReference>
<dbReference type="EMBL" id="BMKI01000002">
    <property type="protein sequence ID" value="GGC86181.1"/>
    <property type="molecule type" value="Genomic_DNA"/>
</dbReference>
<feature type="transmembrane region" description="Helical" evidence="5">
    <location>
        <begin position="33"/>
        <end position="51"/>
    </location>
</feature>
<keyword evidence="7" id="KW-1185">Reference proteome</keyword>
<dbReference type="Pfam" id="PF04193">
    <property type="entry name" value="PQ-loop"/>
    <property type="match status" value="1"/>
</dbReference>
<gene>
    <name evidence="6" type="ORF">GCM10011573_14810</name>
</gene>
<dbReference type="NCBIfam" id="NF037968">
    <property type="entry name" value="SemiSWEET_2"/>
    <property type="match status" value="1"/>
</dbReference>
<organism evidence="6 7">
    <name type="scientific">Enterococcus wangshanyuanii</name>
    <dbReference type="NCBI Taxonomy" id="2005703"/>
    <lineage>
        <taxon>Bacteria</taxon>
        <taxon>Bacillati</taxon>
        <taxon>Bacillota</taxon>
        <taxon>Bacilli</taxon>
        <taxon>Lactobacillales</taxon>
        <taxon>Enterococcaceae</taxon>
        <taxon>Enterococcus</taxon>
    </lineage>
</organism>
<keyword evidence="3 5" id="KW-1133">Transmembrane helix</keyword>
<dbReference type="SMART" id="SM00679">
    <property type="entry name" value="CTNS"/>
    <property type="match status" value="1"/>
</dbReference>
<evidence type="ECO:0000256" key="2">
    <source>
        <dbReference type="ARBA" id="ARBA00022692"/>
    </source>
</evidence>
<keyword evidence="2 5" id="KW-0812">Transmembrane</keyword>
<comment type="subcellular location">
    <subcellularLocation>
        <location evidence="1">Membrane</location>
        <topology evidence="1">Multi-pass membrane protein</topology>
    </subcellularLocation>
</comment>
<dbReference type="Proteomes" id="UP000630615">
    <property type="component" value="Unassembled WGS sequence"/>
</dbReference>
<evidence type="ECO:0000313" key="6">
    <source>
        <dbReference type="EMBL" id="GGC86181.1"/>
    </source>
</evidence>
<evidence type="ECO:0000256" key="4">
    <source>
        <dbReference type="ARBA" id="ARBA00023136"/>
    </source>
</evidence>
<proteinExistence type="predicted"/>
<reference evidence="7" key="1">
    <citation type="journal article" date="2019" name="Int. J. Syst. Evol. Microbiol.">
        <title>The Global Catalogue of Microorganisms (GCM) 10K type strain sequencing project: providing services to taxonomists for standard genome sequencing and annotation.</title>
        <authorList>
            <consortium name="The Broad Institute Genomics Platform"/>
            <consortium name="The Broad Institute Genome Sequencing Center for Infectious Disease"/>
            <person name="Wu L."/>
            <person name="Ma J."/>
        </authorList>
    </citation>
    <scope>NUCLEOTIDE SEQUENCE [LARGE SCALE GENOMIC DNA]</scope>
    <source>
        <strain evidence="7">CGMCC 1.15942</strain>
    </source>
</reference>